<feature type="region of interest" description="Disordered" evidence="1">
    <location>
        <begin position="207"/>
        <end position="236"/>
    </location>
</feature>
<evidence type="ECO:0000313" key="2">
    <source>
        <dbReference type="EMBL" id="GII05488.1"/>
    </source>
</evidence>
<comment type="caution">
    <text evidence="2">The sequence shown here is derived from an EMBL/GenBank/DDBJ whole genome shotgun (WGS) entry which is preliminary data.</text>
</comment>
<protein>
    <submittedName>
        <fullName evidence="2">Type I-E CRISPR-associated protein Cse1/CasA</fullName>
    </submittedName>
</protein>
<evidence type="ECO:0000256" key="1">
    <source>
        <dbReference type="SAM" id="MobiDB-lite"/>
    </source>
</evidence>
<keyword evidence="3" id="KW-1185">Reference proteome</keyword>
<organism evidence="2 3">
    <name type="scientific">Planobispora takensis</name>
    <dbReference type="NCBI Taxonomy" id="1367882"/>
    <lineage>
        <taxon>Bacteria</taxon>
        <taxon>Bacillati</taxon>
        <taxon>Actinomycetota</taxon>
        <taxon>Actinomycetes</taxon>
        <taxon>Streptosporangiales</taxon>
        <taxon>Streptosporangiaceae</taxon>
        <taxon>Planobispora</taxon>
    </lineage>
</organism>
<name>A0A8J3T4D7_9ACTN</name>
<dbReference type="Proteomes" id="UP000634476">
    <property type="component" value="Unassembled WGS sequence"/>
</dbReference>
<dbReference type="InterPro" id="IPR013381">
    <property type="entry name" value="CRISPR-assoc_prot_Cse1"/>
</dbReference>
<dbReference type="Pfam" id="PF09481">
    <property type="entry name" value="CRISPR_Cse1"/>
    <property type="match status" value="1"/>
</dbReference>
<accession>A0A8J3T4D7</accession>
<dbReference type="RefSeq" id="WP_203879701.1">
    <property type="nucleotide sequence ID" value="NZ_BOOK01000069.1"/>
</dbReference>
<dbReference type="AlphaFoldDB" id="A0A8J3T4D7"/>
<reference evidence="2" key="1">
    <citation type="submission" date="2021-01" db="EMBL/GenBank/DDBJ databases">
        <title>Whole genome shotgun sequence of Planobispora takensis NBRC 109077.</title>
        <authorList>
            <person name="Komaki H."/>
            <person name="Tamura T."/>
        </authorList>
    </citation>
    <scope>NUCLEOTIDE SEQUENCE</scope>
    <source>
        <strain evidence="2">NBRC 109077</strain>
    </source>
</reference>
<proteinExistence type="predicted"/>
<dbReference type="EMBL" id="BOOK01000069">
    <property type="protein sequence ID" value="GII05488.1"/>
    <property type="molecule type" value="Genomic_DNA"/>
</dbReference>
<evidence type="ECO:0000313" key="3">
    <source>
        <dbReference type="Proteomes" id="UP000634476"/>
    </source>
</evidence>
<gene>
    <name evidence="2" type="ORF">Pta02_74960</name>
</gene>
<sequence>MIFDLMEQRWLPVELVNGSSDEVGLRDVLLEARKLRRLAAETPTMTAALYRLILALAHRVYGPADTDAWEKVWKDGFTAGPLERYLTDYPDRFDLFDSQRPFLQCPPLAKCPPSSVAKLVLDRASGNNVTLFDHTTSAEQITLEAGQAARWLVTVHAYDPGGTKTPYQNVKSSIRGLANYFGVVVVEGGTLHETLMLNMPIYNPKRGQPQPTAVQDQPAWESAAFPNPEPDQRSSQGWTDLLTWQSRRILLLPRESETGPVVAGVVIAPGTELRDELAGVELMSAFRRPPRKPRQKKWEEFRPVRLDERRGVWRHTETLLLAGDEHQRRRPRALDHIAELVEDGVISDDTVYTLRVFGQRLGAQAAVVQSWSEEAVAAPVALLRAQHEPAGPIIGHAVDLADQVAEALRAMESDYAAAMQVERDSTVDLAYWARLPGPFDGFLRALGEARRRQQSEATAIESWARSVRQLATATADRWANGSPRTGRSLSEAGRVFGQFTGKLHRLTDVFIAQAKQFINKEALT</sequence>
<dbReference type="CDD" id="cd09729">
    <property type="entry name" value="Cse1_I-E"/>
    <property type="match status" value="1"/>
</dbReference>
<dbReference type="NCBIfam" id="TIGR02547">
    <property type="entry name" value="casA_cse1"/>
    <property type="match status" value="1"/>
</dbReference>
<dbReference type="Gene3D" id="1.10.132.100">
    <property type="match status" value="1"/>
</dbReference>